<reference evidence="10 11" key="1">
    <citation type="journal article" date="2023" name="Commun. Biol.">
        <title>Genome analysis of Parmales, the sister group of diatoms, reveals the evolutionary specialization of diatoms from phago-mixotrophs to photoautotrophs.</title>
        <authorList>
            <person name="Ban H."/>
            <person name="Sato S."/>
            <person name="Yoshikawa S."/>
            <person name="Yamada K."/>
            <person name="Nakamura Y."/>
            <person name="Ichinomiya M."/>
            <person name="Sato N."/>
            <person name="Blanc-Mathieu R."/>
            <person name="Endo H."/>
            <person name="Kuwata A."/>
            <person name="Ogata H."/>
        </authorList>
    </citation>
    <scope>NUCLEOTIDE SEQUENCE [LARGE SCALE GENOMIC DNA]</scope>
</reference>
<comment type="caution">
    <text evidence="10">The sequence shown here is derived from an EMBL/GenBank/DDBJ whole genome shotgun (WGS) entry which is preliminary data.</text>
</comment>
<dbReference type="PROSITE" id="PS51975">
    <property type="entry name" value="RNASE_H_2"/>
    <property type="match status" value="1"/>
</dbReference>
<dbReference type="InterPro" id="IPR012337">
    <property type="entry name" value="RNaseH-like_sf"/>
</dbReference>
<evidence type="ECO:0000256" key="1">
    <source>
        <dbReference type="ARBA" id="ARBA00000077"/>
    </source>
</evidence>
<feature type="region of interest" description="Disordered" evidence="8">
    <location>
        <begin position="1"/>
        <end position="25"/>
    </location>
</feature>
<dbReference type="PANTHER" id="PTHR10954">
    <property type="entry name" value="RIBONUCLEASE H2 SUBUNIT A"/>
    <property type="match status" value="1"/>
</dbReference>
<dbReference type="EMBL" id="BRYB01003883">
    <property type="protein sequence ID" value="GMI22206.1"/>
    <property type="molecule type" value="Genomic_DNA"/>
</dbReference>
<dbReference type="Pfam" id="PF01351">
    <property type="entry name" value="RNase_HII"/>
    <property type="match status" value="1"/>
</dbReference>
<feature type="binding site" evidence="6">
    <location>
        <position position="89"/>
    </location>
    <ligand>
        <name>a divalent metal cation</name>
        <dbReference type="ChEBI" id="CHEBI:60240"/>
    </ligand>
</feature>
<dbReference type="SUPFAM" id="SSF53098">
    <property type="entry name" value="Ribonuclease H-like"/>
    <property type="match status" value="1"/>
</dbReference>
<name>A0ABQ6MA00_9STRA</name>
<dbReference type="Proteomes" id="UP001165060">
    <property type="component" value="Unassembled WGS sequence"/>
</dbReference>
<evidence type="ECO:0000313" key="11">
    <source>
        <dbReference type="Proteomes" id="UP001165060"/>
    </source>
</evidence>
<keyword evidence="11" id="KW-1185">Reference proteome</keyword>
<evidence type="ECO:0000256" key="4">
    <source>
        <dbReference type="ARBA" id="ARBA00022759"/>
    </source>
</evidence>
<evidence type="ECO:0000256" key="7">
    <source>
        <dbReference type="RuleBase" id="RU003515"/>
    </source>
</evidence>
<dbReference type="Gene3D" id="3.30.420.10">
    <property type="entry name" value="Ribonuclease H-like superfamily/Ribonuclease H"/>
    <property type="match status" value="1"/>
</dbReference>
<keyword evidence="3 6" id="KW-0479">Metal-binding</keyword>
<dbReference type="InterPro" id="IPR024567">
    <property type="entry name" value="RNase_HII/HIII_dom"/>
</dbReference>
<evidence type="ECO:0000259" key="9">
    <source>
        <dbReference type="PROSITE" id="PS51975"/>
    </source>
</evidence>
<evidence type="ECO:0000256" key="6">
    <source>
        <dbReference type="PROSITE-ProRule" id="PRU01319"/>
    </source>
</evidence>
<dbReference type="InterPro" id="IPR036397">
    <property type="entry name" value="RNaseH_sf"/>
</dbReference>
<feature type="binding site" evidence="6">
    <location>
        <position position="196"/>
    </location>
    <ligand>
        <name>a divalent metal cation</name>
        <dbReference type="ChEBI" id="CHEBI:60240"/>
    </ligand>
</feature>
<feature type="binding site" evidence="6">
    <location>
        <position position="88"/>
    </location>
    <ligand>
        <name>a divalent metal cation</name>
        <dbReference type="ChEBI" id="CHEBI:60240"/>
    </ligand>
</feature>
<keyword evidence="2 6" id="KW-0540">Nuclease</keyword>
<sequence length="203" mass="21641">MATEVPAVTPTPSDPLSTPGLDNRPSVSREAALANFSTLVTGGSSPSLVFHSVSGEGLTYFSDVPACCLPPPGSAPDAKGPPVMLGIDEAGRGSALGPMTYGTAFWPVDKKEEMDAKGFDDSKALTHKTRRALLTKMEKTLELGYLVRVLHSSEISRNMMRTPKPYNLNEMSHDAAMDMIRLVQKAGVNLTHVTIDTVGTPEV</sequence>
<evidence type="ECO:0000256" key="8">
    <source>
        <dbReference type="SAM" id="MobiDB-lite"/>
    </source>
</evidence>
<keyword evidence="5 6" id="KW-0378">Hydrolase</keyword>
<comment type="catalytic activity">
    <reaction evidence="1 6 7">
        <text>Endonucleolytic cleavage to 5'-phosphomonoester.</text>
        <dbReference type="EC" id="3.1.26.4"/>
    </reaction>
</comment>
<comment type="cofactor">
    <cofactor evidence="6">
        <name>Mn(2+)</name>
        <dbReference type="ChEBI" id="CHEBI:29035"/>
    </cofactor>
    <cofactor evidence="6">
        <name>Mg(2+)</name>
        <dbReference type="ChEBI" id="CHEBI:18420"/>
    </cofactor>
    <text evidence="6">Manganese or magnesium. Binds 1 divalent metal ion per monomer in the absence of substrate. May bind a second metal ion after substrate binding.</text>
</comment>
<comment type="similarity">
    <text evidence="7">Belongs to the RNase HII family.</text>
</comment>
<dbReference type="EC" id="3.1.26.4" evidence="7"/>
<dbReference type="PANTHER" id="PTHR10954:SF7">
    <property type="entry name" value="RIBONUCLEASE H2 SUBUNIT A"/>
    <property type="match status" value="1"/>
</dbReference>
<gene>
    <name evidence="10" type="ORF">TeGR_g9710</name>
</gene>
<proteinExistence type="inferred from homology"/>
<comment type="function">
    <text evidence="7">Endonuclease that specifically degrades the RNA of RNA-DNA hybrids.</text>
</comment>
<evidence type="ECO:0000313" key="10">
    <source>
        <dbReference type="EMBL" id="GMI22206.1"/>
    </source>
</evidence>
<organism evidence="10 11">
    <name type="scientific">Tetraparma gracilis</name>
    <dbReference type="NCBI Taxonomy" id="2962635"/>
    <lineage>
        <taxon>Eukaryota</taxon>
        <taxon>Sar</taxon>
        <taxon>Stramenopiles</taxon>
        <taxon>Ochrophyta</taxon>
        <taxon>Bolidophyceae</taxon>
        <taxon>Parmales</taxon>
        <taxon>Triparmaceae</taxon>
        <taxon>Tetraparma</taxon>
    </lineage>
</organism>
<evidence type="ECO:0000256" key="3">
    <source>
        <dbReference type="ARBA" id="ARBA00022723"/>
    </source>
</evidence>
<protein>
    <recommendedName>
        <fullName evidence="7">Ribonuclease</fullName>
        <ecNumber evidence="7">3.1.26.4</ecNumber>
    </recommendedName>
</protein>
<keyword evidence="4 6" id="KW-0255">Endonuclease</keyword>
<feature type="domain" description="RNase H type-2" evidence="9">
    <location>
        <begin position="82"/>
        <end position="203"/>
    </location>
</feature>
<evidence type="ECO:0000256" key="2">
    <source>
        <dbReference type="ARBA" id="ARBA00022722"/>
    </source>
</evidence>
<accession>A0ABQ6MA00</accession>
<evidence type="ECO:0000256" key="5">
    <source>
        <dbReference type="ARBA" id="ARBA00022801"/>
    </source>
</evidence>
<dbReference type="InterPro" id="IPR001352">
    <property type="entry name" value="RNase_HII/HIII"/>
</dbReference>